<dbReference type="NCBIfam" id="TIGR03491">
    <property type="entry name" value="TM0106 family RecB-like putative nuclease"/>
    <property type="match status" value="1"/>
</dbReference>
<accession>Q7VDQ9</accession>
<dbReference type="InterPro" id="IPR012337">
    <property type="entry name" value="RNaseH-like_sf"/>
</dbReference>
<dbReference type="InterPro" id="IPR038720">
    <property type="entry name" value="YprB_RNase_H-like_dom"/>
</dbReference>
<dbReference type="PATRIC" id="fig|167539.5.peg.318"/>
<dbReference type="HOGENOM" id="CLU_044183_0_0_3"/>
<protein>
    <submittedName>
        <fullName evidence="2">Predicted DNA repair enzyme, contains HhH domain and nuclease of RecB family</fullName>
    </submittedName>
</protein>
<dbReference type="AlphaFoldDB" id="Q7VDQ9"/>
<dbReference type="Gene3D" id="3.90.320.10">
    <property type="match status" value="1"/>
</dbReference>
<dbReference type="RefSeq" id="WP_011124464.1">
    <property type="nucleotide sequence ID" value="NC_005042.1"/>
</dbReference>
<proteinExistence type="predicted"/>
<dbReference type="OrthoDB" id="9757917at2"/>
<feature type="domain" description="YprB ribonuclease H-like" evidence="1">
    <location>
        <begin position="303"/>
        <end position="483"/>
    </location>
</feature>
<dbReference type="InterPro" id="IPR019993">
    <property type="entry name" value="RecB_nuclease_TM0106_put"/>
</dbReference>
<dbReference type="KEGG" id="pma:Pro_0309"/>
<evidence type="ECO:0000259" key="1">
    <source>
        <dbReference type="Pfam" id="PF13482"/>
    </source>
</evidence>
<evidence type="ECO:0000313" key="3">
    <source>
        <dbReference type="Proteomes" id="UP000001420"/>
    </source>
</evidence>
<dbReference type="SUPFAM" id="SSF53098">
    <property type="entry name" value="Ribonuclease H-like"/>
    <property type="match status" value="1"/>
</dbReference>
<dbReference type="eggNOG" id="COG2251">
    <property type="taxonomic scope" value="Bacteria"/>
</dbReference>
<keyword evidence="3" id="KW-1185">Reference proteome</keyword>
<dbReference type="Pfam" id="PF13482">
    <property type="entry name" value="RNase_H_2"/>
    <property type="match status" value="1"/>
</dbReference>
<organism evidence="2 3">
    <name type="scientific">Prochlorococcus marinus (strain SARG / CCMP1375 / SS120)</name>
    <dbReference type="NCBI Taxonomy" id="167539"/>
    <lineage>
        <taxon>Bacteria</taxon>
        <taxon>Bacillati</taxon>
        <taxon>Cyanobacteriota</taxon>
        <taxon>Cyanophyceae</taxon>
        <taxon>Synechococcales</taxon>
        <taxon>Prochlorococcaceae</taxon>
        <taxon>Prochlorococcus</taxon>
    </lineage>
</organism>
<evidence type="ECO:0000313" key="2">
    <source>
        <dbReference type="EMBL" id="AAP99355.1"/>
    </source>
</evidence>
<name>Q7VDQ9_PROMA</name>
<gene>
    <name evidence="2" type="ordered locus">Pro_0309</name>
</gene>
<reference evidence="2 3" key="1">
    <citation type="journal article" date="2003" name="Proc. Natl. Acad. Sci. U.S.A.">
        <title>Genome sequence of the cyanobacterium Prochlorococcus marinus SS120, a nearly minimal oxyphototrophic genome.</title>
        <authorList>
            <person name="Dufresne A."/>
            <person name="Salanoubat M."/>
            <person name="Partensky F."/>
            <person name="Artiguenave F."/>
            <person name="Axmann I.M."/>
            <person name="Barbe V."/>
            <person name="Duprat S."/>
            <person name="Galperin M.Y."/>
            <person name="Koonin E.V."/>
            <person name="Le Gall F."/>
            <person name="Makarova K.S."/>
            <person name="Ostrowski M."/>
            <person name="Oztas S."/>
            <person name="Robert C."/>
            <person name="Rogozin I.B."/>
            <person name="Scanlan D.J."/>
            <person name="Tandeau de Marsac N."/>
            <person name="Weissenbach J."/>
            <person name="Wincker P."/>
            <person name="Wolf Y.I."/>
            <person name="Hess W.R."/>
        </authorList>
    </citation>
    <scope>NUCLEOTIDE SEQUENCE [LARGE SCALE GENOMIC DNA]</scope>
    <source>
        <strain evidence="3">SARG / CCMP1375 / SS120</strain>
    </source>
</reference>
<dbReference type="EnsemblBacteria" id="AAP99355">
    <property type="protein sequence ID" value="AAP99355"/>
    <property type="gene ID" value="Pro_0309"/>
</dbReference>
<dbReference type="EMBL" id="AE017126">
    <property type="protein sequence ID" value="AAP99355.1"/>
    <property type="molecule type" value="Genomic_DNA"/>
</dbReference>
<dbReference type="Proteomes" id="UP000001420">
    <property type="component" value="Chromosome"/>
</dbReference>
<sequence>MTPTILEKKTITDRLLISWIRCRRKAWLDLYEENKHKDWSAHRALQLDHQYKSFSALLSEAPNRGIEALKRGSNGVVGLRLKGIGPQGLKIEAHPPLLKKINLGSPWGDFSYIPVVAQQGRRLTREHRLSLALWSYLLEQVQQIEVKYGLAVSIRNAGSLDIQEIAITKKLTNELFDSLKRLYKDIRKDVSPGLIADRKKCTLCSWKKLCDEKANEEEDLSEISGIGAKRKIILQEIGIKNLSQLALIDKDDLTNKLSPYGESHKKIAGQLIRQAKVQKKLSPERLSSSMALPELNSAEGVFIYDIESDPDAHHDFLHGFVSLAKRKDGTWLLDDVKYQPILNLSNHTEEIAWGNIKRKLKSHPNWPVLHYGETESLSICRMAKRQGEEDKEINIIRNKFIDIHSRLKGSWVLPVNSYSLKEVAKWLKFEWSQKGSSGAKALLWWRQCQKAISQNNIKPKQLELIMRYNQDDCIATWKIAEWIIDKK</sequence>
<dbReference type="STRING" id="167539.Pro_0309"/>
<dbReference type="InterPro" id="IPR011604">
    <property type="entry name" value="PDDEXK-like_dom_sf"/>
</dbReference>